<reference evidence="1 2" key="1">
    <citation type="submission" date="2019-05" db="EMBL/GenBank/DDBJ databases">
        <title>Another draft genome of Portunus trituberculatus and its Hox gene families provides insights of decapod evolution.</title>
        <authorList>
            <person name="Jeong J.-H."/>
            <person name="Song I."/>
            <person name="Kim S."/>
            <person name="Choi T."/>
            <person name="Kim D."/>
            <person name="Ryu S."/>
            <person name="Kim W."/>
        </authorList>
    </citation>
    <scope>NUCLEOTIDE SEQUENCE [LARGE SCALE GENOMIC DNA]</scope>
    <source>
        <tissue evidence="1">Muscle</tissue>
    </source>
</reference>
<organism evidence="1 2">
    <name type="scientific">Portunus trituberculatus</name>
    <name type="common">Swimming crab</name>
    <name type="synonym">Neptunus trituberculatus</name>
    <dbReference type="NCBI Taxonomy" id="210409"/>
    <lineage>
        <taxon>Eukaryota</taxon>
        <taxon>Metazoa</taxon>
        <taxon>Ecdysozoa</taxon>
        <taxon>Arthropoda</taxon>
        <taxon>Crustacea</taxon>
        <taxon>Multicrustacea</taxon>
        <taxon>Malacostraca</taxon>
        <taxon>Eumalacostraca</taxon>
        <taxon>Eucarida</taxon>
        <taxon>Decapoda</taxon>
        <taxon>Pleocyemata</taxon>
        <taxon>Brachyura</taxon>
        <taxon>Eubrachyura</taxon>
        <taxon>Portunoidea</taxon>
        <taxon>Portunidae</taxon>
        <taxon>Portuninae</taxon>
        <taxon>Portunus</taxon>
    </lineage>
</organism>
<evidence type="ECO:0000313" key="1">
    <source>
        <dbReference type="EMBL" id="MPC37422.1"/>
    </source>
</evidence>
<dbReference type="Proteomes" id="UP000324222">
    <property type="component" value="Unassembled WGS sequence"/>
</dbReference>
<sequence>MIVHIINCRWEDSNLATAIDHVQPRVLSGRRGKAEPETVLMRGAKGLRGDEEQWRVPIKVLAC</sequence>
<accession>A0A5B7ET32</accession>
<comment type="caution">
    <text evidence="1">The sequence shown here is derived from an EMBL/GenBank/DDBJ whole genome shotgun (WGS) entry which is preliminary data.</text>
</comment>
<gene>
    <name evidence="1" type="ORF">E2C01_030900</name>
</gene>
<dbReference type="AlphaFoldDB" id="A0A5B7ET32"/>
<keyword evidence="2" id="KW-1185">Reference proteome</keyword>
<proteinExistence type="predicted"/>
<protein>
    <submittedName>
        <fullName evidence="1">Uncharacterized protein</fullName>
    </submittedName>
</protein>
<dbReference type="EMBL" id="VSRR010003778">
    <property type="protein sequence ID" value="MPC37422.1"/>
    <property type="molecule type" value="Genomic_DNA"/>
</dbReference>
<evidence type="ECO:0000313" key="2">
    <source>
        <dbReference type="Proteomes" id="UP000324222"/>
    </source>
</evidence>
<name>A0A5B7ET32_PORTR</name>